<dbReference type="Proteomes" id="UP000031501">
    <property type="component" value="Chromosome"/>
</dbReference>
<dbReference type="PANTHER" id="PTHR43080">
    <property type="entry name" value="CBS DOMAIN-CONTAINING PROTEIN CBSX3, MITOCHONDRIAL"/>
    <property type="match status" value="1"/>
</dbReference>
<dbReference type="RefSeq" id="WP_052318976.1">
    <property type="nucleotide sequence ID" value="NZ_CP021080.1"/>
</dbReference>
<sequence>MRHRSVGDLMTPAAVSIRPDTEIREIVRLLDEYGITAVPVVGDDGRPVGVVSEVDLLRRRSSSGAGEDARDLMTAPALVADPEWSAVRAARAMDRHKVKRLPVVDAAGRLIGVISQSDLIQLFLRRDHAIQEEILEEVVAGTLGLPPSSLTVEVTEGTVTLSGSLERRSLIPIVVRLCESVDGVVEVVHRLGFDRDDRADGADGLNVGVDGKVPQGGPQR</sequence>
<dbReference type="Pfam" id="PF04972">
    <property type="entry name" value="BON"/>
    <property type="match status" value="1"/>
</dbReference>
<dbReference type="EMBL" id="CP022433">
    <property type="protein sequence ID" value="ASN22905.1"/>
    <property type="molecule type" value="Genomic_DNA"/>
</dbReference>
<feature type="domain" description="BON" evidence="3">
    <location>
        <begin position="127"/>
        <end position="195"/>
    </location>
</feature>
<dbReference type="PROSITE" id="PS51371">
    <property type="entry name" value="CBS"/>
    <property type="match status" value="2"/>
</dbReference>
<dbReference type="SUPFAM" id="SSF54631">
    <property type="entry name" value="CBS-domain pair"/>
    <property type="match status" value="1"/>
</dbReference>
<dbReference type="OrthoDB" id="2111978at2"/>
<keyword evidence="1 2" id="KW-0129">CBS domain</keyword>
<dbReference type="InterPro" id="IPR000644">
    <property type="entry name" value="CBS_dom"/>
</dbReference>
<dbReference type="InterPro" id="IPR017080">
    <property type="entry name" value="UCP036990_CBS_BON"/>
</dbReference>
<dbReference type="InterPro" id="IPR007055">
    <property type="entry name" value="BON_dom"/>
</dbReference>
<dbReference type="CDD" id="cd04586">
    <property type="entry name" value="CBS_pair_BON_assoc"/>
    <property type="match status" value="1"/>
</dbReference>
<evidence type="ECO:0000256" key="2">
    <source>
        <dbReference type="PROSITE-ProRule" id="PRU00703"/>
    </source>
</evidence>
<name>A0A221NTN7_9ACTN</name>
<dbReference type="PIRSF" id="PIRSF036990">
    <property type="entry name" value="UCP036990_CBS_BON"/>
    <property type="match status" value="1"/>
</dbReference>
<keyword evidence="6" id="KW-1185">Reference proteome</keyword>
<dbReference type="Gene3D" id="3.10.580.10">
    <property type="entry name" value="CBS-domain"/>
    <property type="match status" value="1"/>
</dbReference>
<dbReference type="AlphaFoldDB" id="A0A221NTN7"/>
<feature type="domain" description="CBS" evidence="4">
    <location>
        <begin position="73"/>
        <end position="130"/>
    </location>
</feature>
<dbReference type="SMART" id="SM00116">
    <property type="entry name" value="CBS"/>
    <property type="match status" value="2"/>
</dbReference>
<dbReference type="InterPro" id="IPR051257">
    <property type="entry name" value="Diverse_CBS-Domain"/>
</dbReference>
<evidence type="ECO:0008006" key="7">
    <source>
        <dbReference type="Google" id="ProtNLM"/>
    </source>
</evidence>
<protein>
    <recommendedName>
        <fullName evidence="7">CBS domain-containing protein</fullName>
    </recommendedName>
</protein>
<accession>A0A221NTN7</accession>
<gene>
    <name evidence="5" type="ORF">LK07_01430</name>
</gene>
<feature type="domain" description="CBS" evidence="4">
    <location>
        <begin position="10"/>
        <end position="67"/>
    </location>
</feature>
<proteinExistence type="predicted"/>
<reference evidence="5 6" key="1">
    <citation type="submission" date="2017-07" db="EMBL/GenBank/DDBJ databases">
        <title>Genome sequence of Streptomyces pluripotens MUSC 137T.</title>
        <authorList>
            <person name="Ser H.-L."/>
            <person name="Lee L.-H."/>
        </authorList>
    </citation>
    <scope>NUCLEOTIDE SEQUENCE [LARGE SCALE GENOMIC DNA]</scope>
    <source>
        <strain evidence="5 6">MUSC 137</strain>
    </source>
</reference>
<evidence type="ECO:0000259" key="3">
    <source>
        <dbReference type="PROSITE" id="PS50914"/>
    </source>
</evidence>
<evidence type="ECO:0000313" key="6">
    <source>
        <dbReference type="Proteomes" id="UP000031501"/>
    </source>
</evidence>
<dbReference type="KEGG" id="splu:LK06_000350"/>
<evidence type="ECO:0000313" key="5">
    <source>
        <dbReference type="EMBL" id="ASN22905.1"/>
    </source>
</evidence>
<evidence type="ECO:0000256" key="1">
    <source>
        <dbReference type="ARBA" id="ARBA00023122"/>
    </source>
</evidence>
<dbReference type="Pfam" id="PF00571">
    <property type="entry name" value="CBS"/>
    <property type="match status" value="2"/>
</dbReference>
<organism evidence="5 6">
    <name type="scientific">Streptomyces pluripotens</name>
    <dbReference type="NCBI Taxonomy" id="1355015"/>
    <lineage>
        <taxon>Bacteria</taxon>
        <taxon>Bacillati</taxon>
        <taxon>Actinomycetota</taxon>
        <taxon>Actinomycetes</taxon>
        <taxon>Kitasatosporales</taxon>
        <taxon>Streptomycetaceae</taxon>
        <taxon>Streptomyces</taxon>
    </lineage>
</organism>
<dbReference type="PROSITE" id="PS50914">
    <property type="entry name" value="BON"/>
    <property type="match status" value="1"/>
</dbReference>
<evidence type="ECO:0000259" key="4">
    <source>
        <dbReference type="PROSITE" id="PS51371"/>
    </source>
</evidence>
<dbReference type="PANTHER" id="PTHR43080:SF29">
    <property type="entry name" value="OS02G0818000 PROTEIN"/>
    <property type="match status" value="1"/>
</dbReference>
<dbReference type="STRING" id="1355015.LK06_000350"/>
<dbReference type="InterPro" id="IPR046342">
    <property type="entry name" value="CBS_dom_sf"/>
</dbReference>